<keyword evidence="17" id="KW-1185">Reference proteome</keyword>
<dbReference type="CTD" id="85450"/>
<reference evidence="16" key="1">
    <citation type="submission" date="2025-08" db="UniProtKB">
        <authorList>
            <consortium name="Ensembl"/>
        </authorList>
    </citation>
    <scope>IDENTIFICATION</scope>
</reference>
<dbReference type="OrthoDB" id="9923553at2759"/>
<dbReference type="GO" id="GO:0005886">
    <property type="term" value="C:plasma membrane"/>
    <property type="evidence" value="ECO:0007669"/>
    <property type="project" value="UniProtKB-SubCell"/>
</dbReference>
<dbReference type="GeneID" id="109528778"/>
<dbReference type="Proteomes" id="UP000264820">
    <property type="component" value="Unplaced"/>
</dbReference>
<keyword evidence="7" id="KW-0812">Transmembrane</keyword>
<dbReference type="SMART" id="SM01265">
    <property type="entry name" value="Mab-21"/>
    <property type="match status" value="1"/>
</dbReference>
<evidence type="ECO:0000256" key="11">
    <source>
        <dbReference type="ARBA" id="ARBA00023136"/>
    </source>
</evidence>
<keyword evidence="12" id="KW-0325">Glycoprotein</keyword>
<keyword evidence="10 14" id="KW-0175">Coiled coil</keyword>
<evidence type="ECO:0000256" key="9">
    <source>
        <dbReference type="ARBA" id="ARBA00022989"/>
    </source>
</evidence>
<dbReference type="Gene3D" id="3.30.460.90">
    <property type="match status" value="1"/>
</dbReference>
<evidence type="ECO:0000256" key="4">
    <source>
        <dbReference type="ARBA" id="ARBA00005554"/>
    </source>
</evidence>
<feature type="domain" description="Mab-21-like HhH/H2TH-like" evidence="15">
    <location>
        <begin position="389"/>
        <end position="459"/>
    </location>
</feature>
<keyword evidence="8" id="KW-0732">Signal</keyword>
<dbReference type="InterPro" id="IPR026250">
    <property type="entry name" value="ITPRIP-like"/>
</dbReference>
<dbReference type="Pfam" id="PF20266">
    <property type="entry name" value="Mab-21_C"/>
    <property type="match status" value="1"/>
</dbReference>
<evidence type="ECO:0000256" key="5">
    <source>
        <dbReference type="ARBA" id="ARBA00019443"/>
    </source>
</evidence>
<name>A0A3Q3DXL9_HIPCM</name>
<dbReference type="InterPro" id="IPR046906">
    <property type="entry name" value="Mab-21_HhH/H2TH-like"/>
</dbReference>
<evidence type="ECO:0000256" key="6">
    <source>
        <dbReference type="ARBA" id="ARBA00022475"/>
    </source>
</evidence>
<dbReference type="AlphaFoldDB" id="A0A3Q3DXL9"/>
<keyword evidence="11" id="KW-0472">Membrane</keyword>
<evidence type="ECO:0000256" key="8">
    <source>
        <dbReference type="ARBA" id="ARBA00022729"/>
    </source>
</evidence>
<evidence type="ECO:0000259" key="15">
    <source>
        <dbReference type="Pfam" id="PF20266"/>
    </source>
</evidence>
<dbReference type="KEGG" id="hcq:109528778"/>
<accession>A0A3Q3DXL9</accession>
<dbReference type="OMA" id="CHLHCLQ"/>
<organism evidence="16 17">
    <name type="scientific">Hippocampus comes</name>
    <name type="common">Tiger tail seahorse</name>
    <dbReference type="NCBI Taxonomy" id="109280"/>
    <lineage>
        <taxon>Eukaryota</taxon>
        <taxon>Metazoa</taxon>
        <taxon>Chordata</taxon>
        <taxon>Craniata</taxon>
        <taxon>Vertebrata</taxon>
        <taxon>Euteleostomi</taxon>
        <taxon>Actinopterygii</taxon>
        <taxon>Neopterygii</taxon>
        <taxon>Teleostei</taxon>
        <taxon>Neoteleostei</taxon>
        <taxon>Acanthomorphata</taxon>
        <taxon>Syngnathiaria</taxon>
        <taxon>Syngnathiformes</taxon>
        <taxon>Syngnathoidei</taxon>
        <taxon>Syngnathidae</taxon>
        <taxon>Hippocampus</taxon>
    </lineage>
</organism>
<evidence type="ECO:0000256" key="3">
    <source>
        <dbReference type="ARBA" id="ARBA00004494"/>
    </source>
</evidence>
<evidence type="ECO:0000256" key="13">
    <source>
        <dbReference type="ARBA" id="ARBA00023242"/>
    </source>
</evidence>
<evidence type="ECO:0000313" key="17">
    <source>
        <dbReference type="Proteomes" id="UP000264820"/>
    </source>
</evidence>
<dbReference type="STRING" id="109280.ENSHCOP00000023196"/>
<dbReference type="PANTHER" id="PTHR10656">
    <property type="entry name" value="CELL FATE DETERMINING PROTEIN MAB21-RELATED"/>
    <property type="match status" value="1"/>
</dbReference>
<comment type="function">
    <text evidence="1">Enhances Ca(2+)-mediated inhibition of inositol 1,4,5-triphosphate receptor (ITPR) Ca(2+) release.</text>
</comment>
<keyword evidence="13" id="KW-0539">Nucleus</keyword>
<dbReference type="InterPro" id="IPR024810">
    <property type="entry name" value="MAB21L/cGLR"/>
</dbReference>
<reference evidence="16" key="2">
    <citation type="submission" date="2025-09" db="UniProtKB">
        <authorList>
            <consortium name="Ensembl"/>
        </authorList>
    </citation>
    <scope>IDENTIFICATION</scope>
</reference>
<keyword evidence="6" id="KW-1003">Cell membrane</keyword>
<dbReference type="PRINTS" id="PR02107">
    <property type="entry name" value="INOS145TPRIP"/>
</dbReference>
<dbReference type="Ensembl" id="ENSHCOT00000015196.1">
    <property type="protein sequence ID" value="ENSHCOP00000023196.1"/>
    <property type="gene ID" value="ENSHCOG00000011493.1"/>
</dbReference>
<protein>
    <recommendedName>
        <fullName evidence="5">Inositol 1,4,5-trisphosphate receptor-interacting protein</fullName>
    </recommendedName>
</protein>
<dbReference type="PANTHER" id="PTHR10656:SF8">
    <property type="entry name" value="INOSITOL 1,4,5-TRISPHOSPHATE RECEPTOR-INTERACTING PROTEIN"/>
    <property type="match status" value="1"/>
</dbReference>
<keyword evidence="9" id="KW-1133">Transmembrane helix</keyword>
<evidence type="ECO:0000256" key="12">
    <source>
        <dbReference type="ARBA" id="ARBA00023180"/>
    </source>
</evidence>
<dbReference type="RefSeq" id="XP_019747296.1">
    <property type="nucleotide sequence ID" value="XM_019891737.1"/>
</dbReference>
<evidence type="ECO:0000256" key="7">
    <source>
        <dbReference type="ARBA" id="ARBA00022692"/>
    </source>
</evidence>
<feature type="coiled-coil region" evidence="14">
    <location>
        <begin position="31"/>
        <end position="68"/>
    </location>
</feature>
<sequence length="529" mass="59766">MQGAIARLCMVVAAAILNHPSLIPQENATIAAQDEELMVRMREHAERLERERSKLEAELSRAVAKEDEGGGWEDGYSWYFWGTVSFVVFLAIEMGRMDTFESDTGALDDDDEALPTRALELDKDILSHFYDRWTYISSHDTGRMREFVEGFTDDLLESLRSISDRDADMEVGDFVGIGSMFESWQVRKTPTCDLVVPLSPPDALDFRVNLWCEPSSDMPPDRQGCGTVQVSRFGDREGGCLCGSANLGEDMLCLLHGKTDTAHVVDRDLDALLCSKRTSLLAKDQVMKWFQVSLTKAWGRISHKYDFEVTFRRLDATGALKVRFPSGKAIMVNLIPAIQLVDTDAYLVSHFPSDGDGPPDPFWLLSLGIYERNLLKHLAKFLPRHSCHLHCLQVVTFLHAKQTTLTGGNALTDYHWKTVLLHLLLRDKPSAWSADKTESRLRDMFGFMRGSLREKRLHHVLIGNGRVPREIRFPETIRKAEPVNLFRGLVLKRDLYAATVCHLQEMLRNAAVLLQEYTPLSMSGGGLDY</sequence>
<dbReference type="GeneTree" id="ENSGT01050000244827"/>
<evidence type="ECO:0000256" key="10">
    <source>
        <dbReference type="ARBA" id="ARBA00023054"/>
    </source>
</evidence>
<dbReference type="GO" id="GO:0005640">
    <property type="term" value="C:nuclear outer membrane"/>
    <property type="evidence" value="ECO:0007669"/>
    <property type="project" value="UniProtKB-SubCell"/>
</dbReference>
<proteinExistence type="inferred from homology"/>
<evidence type="ECO:0000256" key="2">
    <source>
        <dbReference type="ARBA" id="ARBA00004251"/>
    </source>
</evidence>
<comment type="subcellular location">
    <subcellularLocation>
        <location evidence="2">Cell membrane</location>
        <topology evidence="2">Single-pass type I membrane protein</topology>
    </subcellularLocation>
    <subcellularLocation>
        <location evidence="3">Nucleus outer membrane</location>
        <topology evidence="3">Single-pass type I membrane protein</topology>
    </subcellularLocation>
</comment>
<dbReference type="Gene3D" id="1.10.1410.40">
    <property type="match status" value="1"/>
</dbReference>
<comment type="similarity">
    <text evidence="4">Belongs to the ITPRIP family.</text>
</comment>
<evidence type="ECO:0000313" key="16">
    <source>
        <dbReference type="Ensembl" id="ENSHCOP00000023196.1"/>
    </source>
</evidence>
<evidence type="ECO:0000256" key="1">
    <source>
        <dbReference type="ARBA" id="ARBA00003856"/>
    </source>
</evidence>
<evidence type="ECO:0000256" key="14">
    <source>
        <dbReference type="SAM" id="Coils"/>
    </source>
</evidence>